<feature type="region of interest" description="Disordered" evidence="3">
    <location>
        <begin position="1"/>
        <end position="46"/>
    </location>
</feature>
<dbReference type="SUPFAM" id="SSF53686">
    <property type="entry name" value="Tryptophan synthase beta subunit-like PLP-dependent enzymes"/>
    <property type="match status" value="1"/>
</dbReference>
<dbReference type="EMBL" id="CP012159">
    <property type="protein sequence ID" value="AKT40690.1"/>
    <property type="molecule type" value="Genomic_DNA"/>
</dbReference>
<name>A0A0K1EIK6_CHOCO</name>
<evidence type="ECO:0000256" key="1">
    <source>
        <dbReference type="ARBA" id="ARBA00001933"/>
    </source>
</evidence>
<gene>
    <name evidence="5" type="primary">cysM</name>
    <name evidence="5" type="ORF">CMC5_048460</name>
</gene>
<evidence type="ECO:0000313" key="6">
    <source>
        <dbReference type="Proteomes" id="UP000067626"/>
    </source>
</evidence>
<dbReference type="PANTHER" id="PTHR10314">
    <property type="entry name" value="CYSTATHIONINE BETA-SYNTHASE"/>
    <property type="match status" value="1"/>
</dbReference>
<dbReference type="STRING" id="52.CMC5_048460"/>
<dbReference type="Pfam" id="PF00291">
    <property type="entry name" value="PALP"/>
    <property type="match status" value="1"/>
</dbReference>
<keyword evidence="6" id="KW-1185">Reference proteome</keyword>
<feature type="compositionally biased region" description="Low complexity" evidence="3">
    <location>
        <begin position="23"/>
        <end position="46"/>
    </location>
</feature>
<evidence type="ECO:0000313" key="5">
    <source>
        <dbReference type="EMBL" id="AKT40690.1"/>
    </source>
</evidence>
<dbReference type="Gene3D" id="3.40.50.1100">
    <property type="match status" value="2"/>
</dbReference>
<dbReference type="RefSeq" id="WP_082362733.1">
    <property type="nucleotide sequence ID" value="NZ_CP012159.1"/>
</dbReference>
<dbReference type="PATRIC" id="fig|52.7.peg.5355"/>
<dbReference type="InterPro" id="IPR001926">
    <property type="entry name" value="TrpB-like_PALP"/>
</dbReference>
<feature type="compositionally biased region" description="Basic and acidic residues" evidence="3">
    <location>
        <begin position="1"/>
        <end position="18"/>
    </location>
</feature>
<dbReference type="OrthoDB" id="9815130at2"/>
<dbReference type="AlphaFoldDB" id="A0A0K1EIK6"/>
<organism evidence="5 6">
    <name type="scientific">Chondromyces crocatus</name>
    <dbReference type="NCBI Taxonomy" id="52"/>
    <lineage>
        <taxon>Bacteria</taxon>
        <taxon>Pseudomonadati</taxon>
        <taxon>Myxococcota</taxon>
        <taxon>Polyangia</taxon>
        <taxon>Polyangiales</taxon>
        <taxon>Polyangiaceae</taxon>
        <taxon>Chondromyces</taxon>
    </lineage>
</organism>
<feature type="domain" description="Tryptophan synthase beta chain-like PALP" evidence="4">
    <location>
        <begin position="56"/>
        <end position="351"/>
    </location>
</feature>
<evidence type="ECO:0000256" key="3">
    <source>
        <dbReference type="SAM" id="MobiDB-lite"/>
    </source>
</evidence>
<keyword evidence="2" id="KW-0663">Pyridoxal phosphate</keyword>
<dbReference type="InterPro" id="IPR036052">
    <property type="entry name" value="TrpB-like_PALP_sf"/>
</dbReference>
<dbReference type="InterPro" id="IPR050214">
    <property type="entry name" value="Cys_Synth/Cystath_Beta-Synth"/>
</dbReference>
<comment type="cofactor">
    <cofactor evidence="1">
        <name>pyridoxal 5'-phosphate</name>
        <dbReference type="ChEBI" id="CHEBI:597326"/>
    </cofactor>
</comment>
<dbReference type="GO" id="GO:1901605">
    <property type="term" value="P:alpha-amino acid metabolic process"/>
    <property type="evidence" value="ECO:0007669"/>
    <property type="project" value="UniProtKB-ARBA"/>
</dbReference>
<protein>
    <submittedName>
        <fullName evidence="5">Cysteine synthase</fullName>
    </submittedName>
</protein>
<dbReference type="KEGG" id="ccro:CMC5_048460"/>
<proteinExistence type="predicted"/>
<dbReference type="Proteomes" id="UP000067626">
    <property type="component" value="Chromosome"/>
</dbReference>
<evidence type="ECO:0000259" key="4">
    <source>
        <dbReference type="Pfam" id="PF00291"/>
    </source>
</evidence>
<accession>A0A0K1EIK6</accession>
<reference evidence="5 6" key="1">
    <citation type="submission" date="2015-07" db="EMBL/GenBank/DDBJ databases">
        <title>Genome analysis of myxobacterium Chondromyces crocatus Cm c5 reveals a high potential for natural compound synthesis and the genetic basis for the loss of fruiting body formation.</title>
        <authorList>
            <person name="Zaburannyi N."/>
            <person name="Bunk B."/>
            <person name="Maier J."/>
            <person name="Overmann J."/>
            <person name="Mueller R."/>
        </authorList>
    </citation>
    <scope>NUCLEOTIDE SEQUENCE [LARGE SCALE GENOMIC DNA]</scope>
    <source>
        <strain evidence="5 6">Cm c5</strain>
    </source>
</reference>
<dbReference type="CDD" id="cd01561">
    <property type="entry name" value="CBS_like"/>
    <property type="match status" value="1"/>
</dbReference>
<sequence length="382" mass="41820">MRVEQETPKENIQRERTQSLRGAAEPAPRSADPAPRSADPAPRSADPALRVCDSVLDAIGNTPLIRLSKFIPSPSPQCFVKFEAMNPGGSSKDRSAREMLLAEERTRGLEPGAVVIISTSGNMGIGLAMMCAYKGYRLIAIVDPKISPVNEKILRIYGAKIVKVVERDQHAGYHLTRLKKAEELRNKYPDAIYIDQYDNQWNAEAHYRTTGPEIARALDGKVAAIVIAAGTGGTVMGIARYFKDHYPETHIWAVDEHGSLALPANSIPQPRYLNGMGASQRPANYDYPTLPKYLDKQHYVGAAESIQAALDLARTEGILAGGSGGAVVTVMKNVMRHAYRSDQNVVGILPDHGSRYTADFFDEEWLSIRELPVSLAVDGDEP</sequence>
<evidence type="ECO:0000256" key="2">
    <source>
        <dbReference type="ARBA" id="ARBA00022898"/>
    </source>
</evidence>